<accession>A0A9W8NVV2</accession>
<evidence type="ECO:0000256" key="1">
    <source>
        <dbReference type="SAM" id="MobiDB-lite"/>
    </source>
</evidence>
<evidence type="ECO:0000313" key="3">
    <source>
        <dbReference type="Proteomes" id="UP001142393"/>
    </source>
</evidence>
<reference evidence="2 3" key="1">
    <citation type="journal article" date="2023" name="Proc. Natl. Acad. Sci. U.S.A.">
        <title>A global phylogenomic analysis of the shiitake genus Lentinula.</title>
        <authorList>
            <person name="Sierra-Patev S."/>
            <person name="Min B."/>
            <person name="Naranjo-Ortiz M."/>
            <person name="Looney B."/>
            <person name="Konkel Z."/>
            <person name="Slot J.C."/>
            <person name="Sakamoto Y."/>
            <person name="Steenwyk J.L."/>
            <person name="Rokas A."/>
            <person name="Carro J."/>
            <person name="Camarero S."/>
            <person name="Ferreira P."/>
            <person name="Molpeceres G."/>
            <person name="Ruiz-Duenas F.J."/>
            <person name="Serrano A."/>
            <person name="Henrissat B."/>
            <person name="Drula E."/>
            <person name="Hughes K.W."/>
            <person name="Mata J.L."/>
            <person name="Ishikawa N.K."/>
            <person name="Vargas-Isla R."/>
            <person name="Ushijima S."/>
            <person name="Smith C.A."/>
            <person name="Donoghue J."/>
            <person name="Ahrendt S."/>
            <person name="Andreopoulos W."/>
            <person name="He G."/>
            <person name="LaButti K."/>
            <person name="Lipzen A."/>
            <person name="Ng V."/>
            <person name="Riley R."/>
            <person name="Sandor L."/>
            <person name="Barry K."/>
            <person name="Martinez A.T."/>
            <person name="Xiao Y."/>
            <person name="Gibbons J.G."/>
            <person name="Terashima K."/>
            <person name="Grigoriev I.V."/>
            <person name="Hibbett D."/>
        </authorList>
    </citation>
    <scope>NUCLEOTIDE SEQUENCE [LARGE SCALE GENOMIC DNA]</scope>
    <source>
        <strain evidence="2 3">TFB7810</strain>
    </source>
</reference>
<organism evidence="2 3">
    <name type="scientific">Lentinula detonsa</name>
    <dbReference type="NCBI Taxonomy" id="2804962"/>
    <lineage>
        <taxon>Eukaryota</taxon>
        <taxon>Fungi</taxon>
        <taxon>Dikarya</taxon>
        <taxon>Basidiomycota</taxon>
        <taxon>Agaricomycotina</taxon>
        <taxon>Agaricomycetes</taxon>
        <taxon>Agaricomycetidae</taxon>
        <taxon>Agaricales</taxon>
        <taxon>Marasmiineae</taxon>
        <taxon>Omphalotaceae</taxon>
        <taxon>Lentinula</taxon>
    </lineage>
</organism>
<comment type="caution">
    <text evidence="2">The sequence shown here is derived from an EMBL/GenBank/DDBJ whole genome shotgun (WGS) entry which is preliminary data.</text>
</comment>
<dbReference type="EMBL" id="JANVFU010000011">
    <property type="protein sequence ID" value="KAJ3741920.1"/>
    <property type="molecule type" value="Genomic_DNA"/>
</dbReference>
<feature type="compositionally biased region" description="Polar residues" evidence="1">
    <location>
        <begin position="17"/>
        <end position="30"/>
    </location>
</feature>
<sequence>MHFSLCQSSLISATALPSTPVTPLSPNSPSEGAKSKKTNPLNDLIDTERAYIDHLTAVIWKVAAAWSRSNLPPPELDTMFRSRKLKEIGTNPSSPKALGDLLMRWPVQSNPKLGTILIKFSSSNLPPLGDEIWTIDTLFLLPKVRLKYYKKLYGRLLKSTAPGRSDHKPLVGAVDSLDRLLDTLEQRESMRVGFPDDSPAPQYSAHELEDEVVLDMRTQSMRSKPDRPICLTD</sequence>
<protein>
    <recommendedName>
        <fullName evidence="4">DH domain-containing protein</fullName>
    </recommendedName>
</protein>
<evidence type="ECO:0000313" key="2">
    <source>
        <dbReference type="EMBL" id="KAJ3741920.1"/>
    </source>
</evidence>
<evidence type="ECO:0008006" key="4">
    <source>
        <dbReference type="Google" id="ProtNLM"/>
    </source>
</evidence>
<dbReference type="AlphaFoldDB" id="A0A9W8NVV2"/>
<keyword evidence="3" id="KW-1185">Reference proteome</keyword>
<dbReference type="SUPFAM" id="SSF48065">
    <property type="entry name" value="DBL homology domain (DH-domain)"/>
    <property type="match status" value="1"/>
</dbReference>
<dbReference type="Gene3D" id="1.20.900.10">
    <property type="entry name" value="Dbl homology (DH) domain"/>
    <property type="match status" value="1"/>
</dbReference>
<feature type="region of interest" description="Disordered" evidence="1">
    <location>
        <begin position="17"/>
        <end position="40"/>
    </location>
</feature>
<gene>
    <name evidence="2" type="ORF">DFH05DRAFT_1503204</name>
</gene>
<name>A0A9W8NVV2_9AGAR</name>
<proteinExistence type="predicted"/>
<dbReference type="InterPro" id="IPR035899">
    <property type="entry name" value="DBL_dom_sf"/>
</dbReference>
<dbReference type="Proteomes" id="UP001142393">
    <property type="component" value="Unassembled WGS sequence"/>
</dbReference>